<dbReference type="PROSITE" id="PS50966">
    <property type="entry name" value="ZF_SWIM"/>
    <property type="match status" value="1"/>
</dbReference>
<dbReference type="PANTHER" id="PTHR47718:SF18">
    <property type="entry name" value="PROTEIN FAR1-RELATED SEQUENCE 5-LIKE"/>
    <property type="match status" value="1"/>
</dbReference>
<feature type="domain" description="SWIM-type" evidence="6">
    <location>
        <begin position="514"/>
        <end position="561"/>
    </location>
</feature>
<dbReference type="AlphaFoldDB" id="Q9M4X4"/>
<dbReference type="Pfam" id="PF04434">
    <property type="entry name" value="SWIM"/>
    <property type="match status" value="1"/>
</dbReference>
<dbReference type="Pfam" id="PF03101">
    <property type="entry name" value="FAR1"/>
    <property type="match status" value="1"/>
</dbReference>
<accession>Q9M4X4</accession>
<reference evidence="7" key="1">
    <citation type="journal article" date="2004" name="Plant Cell">
        <title>Jittery, a Mutator distant relative with a paradoxical mobile behavior: excision without reinsertion.</title>
        <authorList>
            <person name="Xu Z."/>
            <person name="Yan X."/>
            <person name="Maurais S."/>
            <person name="Fu H."/>
            <person name="O'Brien D.G."/>
            <person name="Mottinger J."/>
            <person name="Dooner H.K."/>
        </authorList>
    </citation>
    <scope>NUCLEOTIDE SEQUENCE</scope>
</reference>
<evidence type="ECO:0000313" key="7">
    <source>
        <dbReference type="EMBL" id="AAF66982.1"/>
    </source>
</evidence>
<keyword evidence="3" id="KW-0862">Zinc</keyword>
<proteinExistence type="predicted"/>
<organism evidence="7">
    <name type="scientific">Zea mays</name>
    <name type="common">Maize</name>
    <dbReference type="NCBI Taxonomy" id="4577"/>
    <lineage>
        <taxon>Eukaryota</taxon>
        <taxon>Viridiplantae</taxon>
        <taxon>Streptophyta</taxon>
        <taxon>Embryophyta</taxon>
        <taxon>Tracheophyta</taxon>
        <taxon>Spermatophyta</taxon>
        <taxon>Magnoliopsida</taxon>
        <taxon>Liliopsida</taxon>
        <taxon>Poales</taxon>
        <taxon>Poaceae</taxon>
        <taxon>PACMAD clade</taxon>
        <taxon>Panicoideae</taxon>
        <taxon>Andropogonodae</taxon>
        <taxon>Andropogoneae</taxon>
        <taxon>Tripsacinae</taxon>
        <taxon>Zea</taxon>
    </lineage>
</organism>
<dbReference type="InterPro" id="IPR007527">
    <property type="entry name" value="Znf_SWIM"/>
</dbReference>
<evidence type="ECO:0000256" key="2">
    <source>
        <dbReference type="ARBA" id="ARBA00022771"/>
    </source>
</evidence>
<dbReference type="Pfam" id="PF10551">
    <property type="entry name" value="MULE"/>
    <property type="match status" value="1"/>
</dbReference>
<dbReference type="PANTHER" id="PTHR47718">
    <property type="entry name" value="OS01G0519700 PROTEIN"/>
    <property type="match status" value="1"/>
</dbReference>
<dbReference type="EMBL" id="AF247646">
    <property type="protein sequence ID" value="AAF66982.1"/>
    <property type="molecule type" value="Genomic_DNA"/>
</dbReference>
<protein>
    <submittedName>
        <fullName evidence="7">Transposase</fullName>
    </submittedName>
</protein>
<keyword evidence="1" id="KW-0479">Metal-binding</keyword>
<dbReference type="GO" id="GO:0008270">
    <property type="term" value="F:zinc ion binding"/>
    <property type="evidence" value="ECO:0007669"/>
    <property type="project" value="UniProtKB-KW"/>
</dbReference>
<feature type="region of interest" description="Disordered" evidence="5">
    <location>
        <begin position="671"/>
        <end position="709"/>
    </location>
</feature>
<name>Q9M4X4_MAIZE</name>
<sequence length="709" mass="81942">MISHLFFSWQSSSSFVPDCEHSLKPVIGMSFDSLDELEGFYKTYAHECGFSVRIGAQGKKNDVVEHKRFVCSREGFTRRCAEAKNQKKHFETRCGCNARVYVRLGQDKRYYIASFVEEHNHGLVSPDKIPFLRSNRTICQRAKTTLFTCHKASIGTSQAYRLLQVSDGFDNIGCMKRDLQNYYRGLREKIKNADAQLFVAQMERKKEANSAFFYDFAVDEHGKLVYICWADATCRKSYTHFGDLVSVDATYSTNQYNMRFAPFTGVNHHMQRVFFGAAFLANEKIESYEWLFRTFLVAMGGKAPRLIITDEDASIKSAIRTTLPDTIHRLCMWHIMEKVSEKVGHPTSHDKEFWDALNTCVWGSETPEEFEMRWNALMDAYGLESNEWLANRYKIRESWIPAFFMDTPLAGVLRTTSRSESANSFFNRFIHRKLCFVEFWLRFDTALERQRHEELKADHISIHSTPVLRTPWVVEKQASILYTHKVFKIFQEEVIAARDHCSVLGTTQQDAVKFVVVSDGSMRDRVVQWCTSNIFGRCSCKLFEKIGIPCCHIILAMRGEKLYELPSSYILKRWETRCKRECVYDDDGNLLEEKPEDANEAEKRKKITVVRNKIEEAIQRAKSSNEAMDFLVSSVLNIGESLGHIVSSMVQPTQEEYENFIGCKIPADIQIHPPNDVRSKGRSKRIKRAKELPKSRKGKNARKDMEAPL</sequence>
<evidence type="ECO:0000256" key="1">
    <source>
        <dbReference type="ARBA" id="ARBA00022723"/>
    </source>
</evidence>
<evidence type="ECO:0000256" key="3">
    <source>
        <dbReference type="ARBA" id="ARBA00022833"/>
    </source>
</evidence>
<dbReference type="InterPro" id="IPR004330">
    <property type="entry name" value="FAR1_DNA_bnd_dom"/>
</dbReference>
<evidence type="ECO:0000256" key="4">
    <source>
        <dbReference type="PROSITE-ProRule" id="PRU00325"/>
    </source>
</evidence>
<dbReference type="InterPro" id="IPR018289">
    <property type="entry name" value="MULE_transposase_dom"/>
</dbReference>
<evidence type="ECO:0000256" key="5">
    <source>
        <dbReference type="SAM" id="MobiDB-lite"/>
    </source>
</evidence>
<keyword evidence="2 4" id="KW-0863">Zinc-finger</keyword>
<dbReference type="InterPro" id="IPR006564">
    <property type="entry name" value="Znf_PMZ"/>
</dbReference>
<dbReference type="SMART" id="SM00575">
    <property type="entry name" value="ZnF_PMZ"/>
    <property type="match status" value="1"/>
</dbReference>
<evidence type="ECO:0000259" key="6">
    <source>
        <dbReference type="PROSITE" id="PS50966"/>
    </source>
</evidence>